<dbReference type="AlphaFoldDB" id="A0ABC8M057"/>
<evidence type="ECO:0000259" key="3">
    <source>
        <dbReference type="Pfam" id="PF14303"/>
    </source>
</evidence>
<evidence type="ECO:0000313" key="5">
    <source>
        <dbReference type="Proteomes" id="UP001642260"/>
    </source>
</evidence>
<feature type="compositionally biased region" description="Basic and acidic residues" evidence="2">
    <location>
        <begin position="65"/>
        <end position="79"/>
    </location>
</feature>
<dbReference type="Proteomes" id="UP001642260">
    <property type="component" value="Unassembled WGS sequence"/>
</dbReference>
<dbReference type="InterPro" id="IPR029466">
    <property type="entry name" value="NAM-associated_C"/>
</dbReference>
<reference evidence="4 5" key="1">
    <citation type="submission" date="2022-03" db="EMBL/GenBank/DDBJ databases">
        <authorList>
            <person name="Macdonald S."/>
            <person name="Ahmed S."/>
            <person name="Newling K."/>
        </authorList>
    </citation>
    <scope>NUCLEOTIDE SEQUENCE [LARGE SCALE GENOMIC DNA]</scope>
</reference>
<sequence length="162" mass="18302">MKDVPKFTSNVNISIPYTLNTESNTFGSPTSQSPKMPSFSINLSSDDGGSSSRPIGSKKAKLKRKATEESATSRDKNHEMIELRMKNEERKLALKEVKEENKILLKNLASIGDINTREYIRSEQERIIRKRRQEQQEQPSSVTKNLFGFEDFGASGGDLPDY</sequence>
<comment type="caution">
    <text evidence="4">The sequence shown here is derived from an EMBL/GenBank/DDBJ whole genome shotgun (WGS) entry which is preliminary data.</text>
</comment>
<dbReference type="EMBL" id="CAKOAT010820710">
    <property type="protein sequence ID" value="CAH8389175.1"/>
    <property type="molecule type" value="Genomic_DNA"/>
</dbReference>
<feature type="compositionally biased region" description="Polar residues" evidence="2">
    <location>
        <begin position="19"/>
        <end position="54"/>
    </location>
</feature>
<feature type="region of interest" description="Disordered" evidence="2">
    <location>
        <begin position="130"/>
        <end position="162"/>
    </location>
</feature>
<dbReference type="Pfam" id="PF14303">
    <property type="entry name" value="NAM-associated"/>
    <property type="match status" value="1"/>
</dbReference>
<feature type="domain" description="No apical meristem-associated C-terminal" evidence="3">
    <location>
        <begin position="15"/>
        <end position="127"/>
    </location>
</feature>
<protein>
    <recommendedName>
        <fullName evidence="3">No apical meristem-associated C-terminal domain-containing protein</fullName>
    </recommendedName>
</protein>
<proteinExistence type="predicted"/>
<evidence type="ECO:0000313" key="4">
    <source>
        <dbReference type="EMBL" id="CAH8389175.1"/>
    </source>
</evidence>
<evidence type="ECO:0000256" key="1">
    <source>
        <dbReference type="SAM" id="Coils"/>
    </source>
</evidence>
<accession>A0ABC8M057</accession>
<feature type="coiled-coil region" evidence="1">
    <location>
        <begin position="80"/>
        <end position="107"/>
    </location>
</feature>
<organism evidence="4 5">
    <name type="scientific">Eruca vesicaria subsp. sativa</name>
    <name type="common">Garden rocket</name>
    <name type="synonym">Eruca sativa</name>
    <dbReference type="NCBI Taxonomy" id="29727"/>
    <lineage>
        <taxon>Eukaryota</taxon>
        <taxon>Viridiplantae</taxon>
        <taxon>Streptophyta</taxon>
        <taxon>Embryophyta</taxon>
        <taxon>Tracheophyta</taxon>
        <taxon>Spermatophyta</taxon>
        <taxon>Magnoliopsida</taxon>
        <taxon>eudicotyledons</taxon>
        <taxon>Gunneridae</taxon>
        <taxon>Pentapetalae</taxon>
        <taxon>rosids</taxon>
        <taxon>malvids</taxon>
        <taxon>Brassicales</taxon>
        <taxon>Brassicaceae</taxon>
        <taxon>Brassiceae</taxon>
        <taxon>Eruca</taxon>
    </lineage>
</organism>
<gene>
    <name evidence="4" type="ORF">ERUC_LOCUS41658</name>
</gene>
<keyword evidence="1" id="KW-0175">Coiled coil</keyword>
<keyword evidence="5" id="KW-1185">Reference proteome</keyword>
<name>A0ABC8M057_ERUVS</name>
<evidence type="ECO:0000256" key="2">
    <source>
        <dbReference type="SAM" id="MobiDB-lite"/>
    </source>
</evidence>
<feature type="region of interest" description="Disordered" evidence="2">
    <location>
        <begin position="19"/>
        <end position="79"/>
    </location>
</feature>